<evidence type="ECO:0000256" key="5">
    <source>
        <dbReference type="ARBA" id="ARBA00022737"/>
    </source>
</evidence>
<dbReference type="InterPro" id="IPR002219">
    <property type="entry name" value="PKC_DAG/PE"/>
</dbReference>
<keyword evidence="9 11" id="KW-0067">ATP-binding</keyword>
<keyword evidence="6 11" id="KW-0547">Nucleotide-binding</keyword>
<dbReference type="FunFam" id="3.30.60.20:FF:000027">
    <property type="entry name" value="Diacylglycerol kinase"/>
    <property type="match status" value="1"/>
</dbReference>
<dbReference type="SMART" id="SM00045">
    <property type="entry name" value="DAGKa"/>
    <property type="match status" value="1"/>
</dbReference>
<evidence type="ECO:0000256" key="6">
    <source>
        <dbReference type="ARBA" id="ARBA00022741"/>
    </source>
</evidence>
<dbReference type="Pfam" id="PF00781">
    <property type="entry name" value="DAGK_cat"/>
    <property type="match status" value="1"/>
</dbReference>
<dbReference type="Gene3D" id="3.30.60.20">
    <property type="match status" value="1"/>
</dbReference>
<dbReference type="GO" id="GO:0016020">
    <property type="term" value="C:membrane"/>
    <property type="evidence" value="ECO:0007669"/>
    <property type="project" value="TreeGrafter"/>
</dbReference>
<dbReference type="CDD" id="cd20805">
    <property type="entry name" value="C1_DGK_rpt2"/>
    <property type="match status" value="1"/>
</dbReference>
<sequence length="729" mass="80771">MIDLSISLIRLLMSSDGYGPFLFGWLVTGSFGLVAIVYAFLRWQKRASLNWVKAAARAKKKVWKKLKVPLSHHVWMEDFTYGEQPSTCCVCLTSLVSLQNLGAKGSPCTPVHRCSVCGVAAHFCCSQYAVMDCKCVAQAGFSHVRHHWSERWVNMDDNPEISAFCFYCDEPCGVPFLDASPTWHCLWCQRLIHVKCQTKMSKDSGDVCDLGPLRRIILSPLCVKEPDSCNGGGVEETVTSSTCGQFKRRRHRKNGDGSVVNVKLQDASPTDAALDSVFNGLSGIKRSRSEKNLDYLKKDGRGHIVKGTRNGLMQRKGGTATYGQIKRYTLVDLPQDARPLLVFINARSGGQHGSSLRRRLNMLLNPVQVFELSSSKGPEGGLELFRNVQYFRVLVCGGDGTVAWVLDAIERLKFESPPPVAILPLGTGNDLSRVLQWGGGFSMIDGQGGLTTLLHDISNAAITMLDRWKIDIKGENSETDSKKVQSKFMMNYLGIGCDAKVAYQFHMTREISPEKFSSQVDLRLLRSGLLFQPLILSLGLDKWLSLALVGARDIMDRTCADLPWQVWLEVDGKYIDIPKDSEGLIVLNIGSYMGGVDLWQNDFEHDDNFNLQSMHDKALEVVCVCGAWHLGKLQVGLSQARRLAQGNVITIHASSPFPVQIDGEPFIQQPGCLEITHHGQVFMLRRASEEPRGHAAAIMTDVLLDAECKGVINASQKKILLQQIALQLS</sequence>
<dbReference type="InterPro" id="IPR017438">
    <property type="entry name" value="ATP-NAD_kinase_N"/>
</dbReference>
<dbReference type="PROSITE" id="PS50146">
    <property type="entry name" value="DAGK"/>
    <property type="match status" value="1"/>
</dbReference>
<dbReference type="PANTHER" id="PTHR11255:SF104">
    <property type="entry name" value="DIACYLGLYCEROL KINASE 2"/>
    <property type="match status" value="1"/>
</dbReference>
<feature type="transmembrane region" description="Helical" evidence="12">
    <location>
        <begin position="20"/>
        <end position="41"/>
    </location>
</feature>
<dbReference type="EMBL" id="VOIH02000008">
    <property type="protein sequence ID" value="KAF3439301.1"/>
    <property type="molecule type" value="Genomic_DNA"/>
</dbReference>
<comment type="subunit">
    <text evidence="2">Monomer.</text>
</comment>
<keyword evidence="4" id="KW-0479">Metal-binding</keyword>
<organism evidence="15 16">
    <name type="scientific">Rhamnella rubrinervis</name>
    <dbReference type="NCBI Taxonomy" id="2594499"/>
    <lineage>
        <taxon>Eukaryota</taxon>
        <taxon>Viridiplantae</taxon>
        <taxon>Streptophyta</taxon>
        <taxon>Embryophyta</taxon>
        <taxon>Tracheophyta</taxon>
        <taxon>Spermatophyta</taxon>
        <taxon>Magnoliopsida</taxon>
        <taxon>eudicotyledons</taxon>
        <taxon>Gunneridae</taxon>
        <taxon>Pentapetalae</taxon>
        <taxon>rosids</taxon>
        <taxon>fabids</taxon>
        <taxon>Rosales</taxon>
        <taxon>Rhamnaceae</taxon>
        <taxon>rhamnoid group</taxon>
        <taxon>Rhamneae</taxon>
        <taxon>Rhamnella</taxon>
    </lineage>
</organism>
<dbReference type="PANTHER" id="PTHR11255">
    <property type="entry name" value="DIACYLGLYCEROL KINASE"/>
    <property type="match status" value="1"/>
</dbReference>
<evidence type="ECO:0000313" key="15">
    <source>
        <dbReference type="EMBL" id="KAF3439301.1"/>
    </source>
</evidence>
<dbReference type="SMART" id="SM00109">
    <property type="entry name" value="C1"/>
    <property type="match status" value="2"/>
</dbReference>
<dbReference type="GO" id="GO:0007200">
    <property type="term" value="P:phospholipase C-activating G protein-coupled receptor signaling pathway"/>
    <property type="evidence" value="ECO:0007669"/>
    <property type="project" value="InterPro"/>
</dbReference>
<keyword evidence="10" id="KW-0346">Stress response</keyword>
<dbReference type="EC" id="2.7.1.107" evidence="11"/>
<keyword evidence="8" id="KW-0862">Zinc</keyword>
<reference evidence="15" key="1">
    <citation type="submission" date="2020-03" db="EMBL/GenBank/DDBJ databases">
        <title>A high-quality chromosome-level genome assembly of a woody plant with both climbing and erect habits, Rhamnella rubrinervis.</title>
        <authorList>
            <person name="Lu Z."/>
            <person name="Yang Y."/>
            <person name="Zhu X."/>
            <person name="Sun Y."/>
        </authorList>
    </citation>
    <scope>NUCLEOTIDE SEQUENCE</scope>
    <source>
        <strain evidence="15">BYM</strain>
        <tissue evidence="15">Leaf</tissue>
    </source>
</reference>
<dbReference type="PROSITE" id="PS50081">
    <property type="entry name" value="ZF_DAG_PE_2"/>
    <property type="match status" value="2"/>
</dbReference>
<dbReference type="Gene3D" id="2.60.200.40">
    <property type="match status" value="1"/>
</dbReference>
<feature type="domain" description="DAGKc" evidence="14">
    <location>
        <begin position="335"/>
        <end position="474"/>
    </location>
</feature>
<comment type="similarity">
    <text evidence="1 11">Belongs to the eukaryotic diacylglycerol kinase family.</text>
</comment>
<dbReference type="CDD" id="cd00029">
    <property type="entry name" value="C1"/>
    <property type="match status" value="1"/>
</dbReference>
<dbReference type="InterPro" id="IPR001206">
    <property type="entry name" value="Diacylglycerol_kinase_cat_dom"/>
</dbReference>
<keyword evidence="16" id="KW-1185">Reference proteome</keyword>
<evidence type="ECO:0000256" key="7">
    <source>
        <dbReference type="ARBA" id="ARBA00022777"/>
    </source>
</evidence>
<dbReference type="Proteomes" id="UP000796880">
    <property type="component" value="Unassembled WGS sequence"/>
</dbReference>
<evidence type="ECO:0000256" key="1">
    <source>
        <dbReference type="ARBA" id="ARBA00009280"/>
    </source>
</evidence>
<keyword evidence="12" id="KW-1133">Transmembrane helix</keyword>
<accession>A0A8K0GVI2</accession>
<dbReference type="InterPro" id="IPR037607">
    <property type="entry name" value="DGK"/>
</dbReference>
<feature type="domain" description="Phorbol-ester/DAG-type" evidence="13">
    <location>
        <begin position="71"/>
        <end position="133"/>
    </location>
</feature>
<evidence type="ECO:0000256" key="12">
    <source>
        <dbReference type="SAM" id="Phobius"/>
    </source>
</evidence>
<comment type="catalytic activity">
    <reaction evidence="11">
        <text>a 1,2-diacyl-sn-glycerol + ATP = a 1,2-diacyl-sn-glycero-3-phosphate + ADP + H(+)</text>
        <dbReference type="Rhea" id="RHEA:10272"/>
        <dbReference type="ChEBI" id="CHEBI:15378"/>
        <dbReference type="ChEBI" id="CHEBI:17815"/>
        <dbReference type="ChEBI" id="CHEBI:30616"/>
        <dbReference type="ChEBI" id="CHEBI:58608"/>
        <dbReference type="ChEBI" id="CHEBI:456216"/>
        <dbReference type="EC" id="2.7.1.107"/>
    </reaction>
</comment>
<dbReference type="SMART" id="SM00046">
    <property type="entry name" value="DAGKc"/>
    <property type="match status" value="1"/>
</dbReference>
<evidence type="ECO:0000256" key="10">
    <source>
        <dbReference type="ARBA" id="ARBA00023016"/>
    </source>
</evidence>
<dbReference type="InterPro" id="IPR000756">
    <property type="entry name" value="Diacylglycerol_kin_accessory"/>
</dbReference>
<proteinExistence type="inferred from homology"/>
<keyword evidence="5" id="KW-0677">Repeat</keyword>
<evidence type="ECO:0000256" key="11">
    <source>
        <dbReference type="RuleBase" id="RU361128"/>
    </source>
</evidence>
<evidence type="ECO:0000259" key="14">
    <source>
        <dbReference type="PROSITE" id="PS50146"/>
    </source>
</evidence>
<evidence type="ECO:0000259" key="13">
    <source>
        <dbReference type="PROSITE" id="PS50081"/>
    </source>
</evidence>
<feature type="domain" description="Phorbol-ester/DAG-type" evidence="13">
    <location>
        <begin position="145"/>
        <end position="208"/>
    </location>
</feature>
<keyword evidence="3 11" id="KW-0808">Transferase</keyword>
<name>A0A8K0GVI2_9ROSA</name>
<dbReference type="AlphaFoldDB" id="A0A8K0GVI2"/>
<dbReference type="GO" id="GO:0046872">
    <property type="term" value="F:metal ion binding"/>
    <property type="evidence" value="ECO:0007669"/>
    <property type="project" value="UniProtKB-KW"/>
</dbReference>
<dbReference type="GO" id="GO:0005524">
    <property type="term" value="F:ATP binding"/>
    <property type="evidence" value="ECO:0007669"/>
    <property type="project" value="UniProtKB-KW"/>
</dbReference>
<dbReference type="InterPro" id="IPR046349">
    <property type="entry name" value="C1-like_sf"/>
</dbReference>
<dbReference type="SUPFAM" id="SSF111331">
    <property type="entry name" value="NAD kinase/diacylglycerol kinase-like"/>
    <property type="match status" value="1"/>
</dbReference>
<dbReference type="FunFam" id="3.40.50.10330:FF:000006">
    <property type="entry name" value="Diacylglycerol kinase"/>
    <property type="match status" value="1"/>
</dbReference>
<keyword evidence="12" id="KW-0472">Membrane</keyword>
<evidence type="ECO:0000256" key="4">
    <source>
        <dbReference type="ARBA" id="ARBA00022723"/>
    </source>
</evidence>
<comment type="caution">
    <text evidence="15">The sequence shown here is derived from an EMBL/GenBank/DDBJ whole genome shotgun (WGS) entry which is preliminary data.</text>
</comment>
<dbReference type="Pfam" id="PF00609">
    <property type="entry name" value="DAGK_acc"/>
    <property type="match status" value="2"/>
</dbReference>
<dbReference type="Gene3D" id="3.40.50.10330">
    <property type="entry name" value="Probable inorganic polyphosphate/atp-NAD kinase, domain 1"/>
    <property type="match status" value="1"/>
</dbReference>
<keyword evidence="7 11" id="KW-0418">Kinase</keyword>
<dbReference type="GO" id="GO:0004143">
    <property type="term" value="F:ATP-dependent diacylglycerol kinase activity"/>
    <property type="evidence" value="ECO:0007669"/>
    <property type="project" value="UniProtKB-EC"/>
</dbReference>
<keyword evidence="12" id="KW-0812">Transmembrane</keyword>
<evidence type="ECO:0000256" key="9">
    <source>
        <dbReference type="ARBA" id="ARBA00022840"/>
    </source>
</evidence>
<evidence type="ECO:0000313" key="16">
    <source>
        <dbReference type="Proteomes" id="UP000796880"/>
    </source>
</evidence>
<dbReference type="OrthoDB" id="242257at2759"/>
<dbReference type="SUPFAM" id="SSF57889">
    <property type="entry name" value="Cysteine-rich domain"/>
    <property type="match status" value="1"/>
</dbReference>
<protein>
    <recommendedName>
        <fullName evidence="11">Diacylglycerol kinase</fullName>
        <shortName evidence="11">DAG kinase</shortName>
        <ecNumber evidence="11">2.7.1.107</ecNumber>
    </recommendedName>
</protein>
<dbReference type="InterPro" id="IPR016064">
    <property type="entry name" value="NAD/diacylglycerol_kinase_sf"/>
</dbReference>
<dbReference type="Pfam" id="PF00130">
    <property type="entry name" value="C1_1"/>
    <property type="match status" value="1"/>
</dbReference>
<gene>
    <name evidence="15" type="ORF">FNV43_RR17577</name>
</gene>
<evidence type="ECO:0000256" key="2">
    <source>
        <dbReference type="ARBA" id="ARBA00011245"/>
    </source>
</evidence>
<evidence type="ECO:0000256" key="8">
    <source>
        <dbReference type="ARBA" id="ARBA00022833"/>
    </source>
</evidence>
<evidence type="ECO:0000256" key="3">
    <source>
        <dbReference type="ARBA" id="ARBA00022679"/>
    </source>
</evidence>